<dbReference type="InterPro" id="IPR011701">
    <property type="entry name" value="MFS"/>
</dbReference>
<proteinExistence type="predicted"/>
<feature type="transmembrane region" description="Helical" evidence="7">
    <location>
        <begin position="347"/>
        <end position="370"/>
    </location>
</feature>
<dbReference type="PANTHER" id="PTHR23517">
    <property type="entry name" value="RESISTANCE PROTEIN MDTM, PUTATIVE-RELATED-RELATED"/>
    <property type="match status" value="1"/>
</dbReference>
<evidence type="ECO:0000256" key="4">
    <source>
        <dbReference type="ARBA" id="ARBA00022692"/>
    </source>
</evidence>
<dbReference type="Gene3D" id="1.20.1250.20">
    <property type="entry name" value="MFS general substrate transporter like domains"/>
    <property type="match status" value="1"/>
</dbReference>
<keyword evidence="10" id="KW-1185">Reference proteome</keyword>
<dbReference type="InterPro" id="IPR020846">
    <property type="entry name" value="MFS_dom"/>
</dbReference>
<evidence type="ECO:0000256" key="7">
    <source>
        <dbReference type="SAM" id="Phobius"/>
    </source>
</evidence>
<evidence type="ECO:0000256" key="5">
    <source>
        <dbReference type="ARBA" id="ARBA00022989"/>
    </source>
</evidence>
<dbReference type="Pfam" id="PF07690">
    <property type="entry name" value="MFS_1"/>
    <property type="match status" value="1"/>
</dbReference>
<feature type="transmembrane region" description="Helical" evidence="7">
    <location>
        <begin position="310"/>
        <end position="335"/>
    </location>
</feature>
<dbReference type="InterPro" id="IPR050171">
    <property type="entry name" value="MFS_Transporters"/>
</dbReference>
<feature type="domain" description="Major facilitator superfamily (MFS) profile" evidence="8">
    <location>
        <begin position="1"/>
        <end position="400"/>
    </location>
</feature>
<evidence type="ECO:0000256" key="2">
    <source>
        <dbReference type="ARBA" id="ARBA00022448"/>
    </source>
</evidence>
<comment type="subcellular location">
    <subcellularLocation>
        <location evidence="1">Cell membrane</location>
        <topology evidence="1">Multi-pass membrane protein</topology>
    </subcellularLocation>
</comment>
<accession>A0A365XZF1</accession>
<feature type="transmembrane region" description="Helical" evidence="7">
    <location>
        <begin position="97"/>
        <end position="119"/>
    </location>
</feature>
<dbReference type="PROSITE" id="PS50850">
    <property type="entry name" value="MFS"/>
    <property type="match status" value="1"/>
</dbReference>
<keyword evidence="4 7" id="KW-0812">Transmembrane</keyword>
<dbReference type="EMBL" id="QFFJ01000001">
    <property type="protein sequence ID" value="RBL91458.1"/>
    <property type="molecule type" value="Genomic_DNA"/>
</dbReference>
<keyword evidence="6 7" id="KW-0472">Membrane</keyword>
<reference evidence="9 10" key="1">
    <citation type="submission" date="2018-05" db="EMBL/GenBank/DDBJ databases">
        <title>Chitinophaga sp. K3CV102501T nov., isolated from isolated from a monsoon evergreen broad-leaved forest soil.</title>
        <authorList>
            <person name="Lv Y."/>
        </authorList>
    </citation>
    <scope>NUCLEOTIDE SEQUENCE [LARGE SCALE GENOMIC DNA]</scope>
    <source>
        <strain evidence="9 10">GDMCC 1.1325</strain>
    </source>
</reference>
<evidence type="ECO:0000313" key="9">
    <source>
        <dbReference type="EMBL" id="RBL91458.1"/>
    </source>
</evidence>
<keyword evidence="2" id="KW-0813">Transport</keyword>
<dbReference type="AlphaFoldDB" id="A0A365XZF1"/>
<dbReference type="RefSeq" id="WP_113614053.1">
    <property type="nucleotide sequence ID" value="NZ_QFFJ01000001.1"/>
</dbReference>
<feature type="transmembrane region" description="Helical" evidence="7">
    <location>
        <begin position="286"/>
        <end position="304"/>
    </location>
</feature>
<feature type="transmembrane region" description="Helical" evidence="7">
    <location>
        <begin position="376"/>
        <end position="394"/>
    </location>
</feature>
<feature type="transmembrane region" description="Helical" evidence="7">
    <location>
        <begin position="56"/>
        <end position="77"/>
    </location>
</feature>
<dbReference type="OrthoDB" id="5379144at2"/>
<dbReference type="GO" id="GO:0022857">
    <property type="term" value="F:transmembrane transporter activity"/>
    <property type="evidence" value="ECO:0007669"/>
    <property type="project" value="InterPro"/>
</dbReference>
<feature type="transmembrane region" description="Helical" evidence="7">
    <location>
        <begin position="20"/>
        <end position="44"/>
    </location>
</feature>
<evidence type="ECO:0000256" key="1">
    <source>
        <dbReference type="ARBA" id="ARBA00004651"/>
    </source>
</evidence>
<feature type="transmembrane region" description="Helical" evidence="7">
    <location>
        <begin position="219"/>
        <end position="242"/>
    </location>
</feature>
<evidence type="ECO:0000259" key="8">
    <source>
        <dbReference type="PROSITE" id="PS50850"/>
    </source>
</evidence>
<dbReference type="SUPFAM" id="SSF103473">
    <property type="entry name" value="MFS general substrate transporter"/>
    <property type="match status" value="1"/>
</dbReference>
<keyword evidence="5 7" id="KW-1133">Transmembrane helix</keyword>
<sequence length="404" mass="44428">MLAKIAQTYRSSFSGLSKETWLLSLVILINRTGTMVVPFLSMYLTQNKHWTIADAGVIITLFGIGAVMGSLAGGYFIDKLGFRSVQIFTSITGGALFIAFGYIDHFAVLCVMTVVLSFVAEAFRPANGAAIAAYSKPENLTRSYSLNRFAMNLGWALGSSLGGILAAINYHLLFWVEGCVYILVGLLITVLLPADGGHPRTKAVASAAPRDLPIWKDVFLFRFLVWITLYTTSFSLIFRLVPIYWKTDWHIDEFAIGLLLGINGVIIALFEMVLVRRWESRKSAMYYIVGGVIVTALGYLFLLFPGHVPITTALMAVIFMTVGEMMVFPFVNAVIMGRSNDTNRGRYAAAYALTWSVAQVVGPGGGALIIERWGFVVLWIVMVVLCLGCALALWRLPFKKPVVA</sequence>
<feature type="transmembrane region" description="Helical" evidence="7">
    <location>
        <begin position="149"/>
        <end position="168"/>
    </location>
</feature>
<comment type="caution">
    <text evidence="9">The sequence shown here is derived from an EMBL/GenBank/DDBJ whole genome shotgun (WGS) entry which is preliminary data.</text>
</comment>
<dbReference type="Proteomes" id="UP000253410">
    <property type="component" value="Unassembled WGS sequence"/>
</dbReference>
<evidence type="ECO:0000313" key="10">
    <source>
        <dbReference type="Proteomes" id="UP000253410"/>
    </source>
</evidence>
<feature type="transmembrane region" description="Helical" evidence="7">
    <location>
        <begin position="174"/>
        <end position="192"/>
    </location>
</feature>
<keyword evidence="3" id="KW-1003">Cell membrane</keyword>
<evidence type="ECO:0000256" key="6">
    <source>
        <dbReference type="ARBA" id="ARBA00023136"/>
    </source>
</evidence>
<evidence type="ECO:0000256" key="3">
    <source>
        <dbReference type="ARBA" id="ARBA00022475"/>
    </source>
</evidence>
<organism evidence="9 10">
    <name type="scientific">Chitinophaga flava</name>
    <dbReference type="NCBI Taxonomy" id="2259036"/>
    <lineage>
        <taxon>Bacteria</taxon>
        <taxon>Pseudomonadati</taxon>
        <taxon>Bacteroidota</taxon>
        <taxon>Chitinophagia</taxon>
        <taxon>Chitinophagales</taxon>
        <taxon>Chitinophagaceae</taxon>
        <taxon>Chitinophaga</taxon>
    </lineage>
</organism>
<protein>
    <submittedName>
        <fullName evidence="9">MFS transporter</fullName>
    </submittedName>
</protein>
<name>A0A365XZF1_9BACT</name>
<dbReference type="InterPro" id="IPR036259">
    <property type="entry name" value="MFS_trans_sf"/>
</dbReference>
<feature type="transmembrane region" description="Helical" evidence="7">
    <location>
        <begin position="254"/>
        <end position="274"/>
    </location>
</feature>
<dbReference type="GO" id="GO:0005886">
    <property type="term" value="C:plasma membrane"/>
    <property type="evidence" value="ECO:0007669"/>
    <property type="project" value="UniProtKB-SubCell"/>
</dbReference>
<gene>
    <name evidence="9" type="ORF">DF182_02250</name>
</gene>